<proteinExistence type="predicted"/>
<keyword evidence="4" id="KW-1185">Reference proteome</keyword>
<evidence type="ECO:0000256" key="2">
    <source>
        <dbReference type="SAM" id="SignalP"/>
    </source>
</evidence>
<evidence type="ECO:0000256" key="1">
    <source>
        <dbReference type="SAM" id="MobiDB-lite"/>
    </source>
</evidence>
<dbReference type="OrthoDB" id="9989837at2"/>
<feature type="signal peptide" evidence="2">
    <location>
        <begin position="1"/>
        <end position="22"/>
    </location>
</feature>
<sequence>MNFLRFLAAAVVLAALSLPAAAQNTPRGVQKQARADRKMDRAHTLKHGESLSEEPKLVRQEDRRDHRRAKPRR</sequence>
<reference evidence="3 4" key="1">
    <citation type="journal article" date="2019" name="Environ. Microbiol.">
        <title>Species interactions and distinct microbial communities in high Arctic permafrost affected cryosols are associated with the CH4 and CO2 gas fluxes.</title>
        <authorList>
            <person name="Altshuler I."/>
            <person name="Hamel J."/>
            <person name="Turney S."/>
            <person name="Magnuson E."/>
            <person name="Levesque R."/>
            <person name="Greer C."/>
            <person name="Whyte L.G."/>
        </authorList>
    </citation>
    <scope>NUCLEOTIDE SEQUENCE [LARGE SCALE GENOMIC DNA]</scope>
    <source>
        <strain evidence="3 4">S9.2P</strain>
    </source>
</reference>
<evidence type="ECO:0000313" key="3">
    <source>
        <dbReference type="EMBL" id="TPG60959.1"/>
    </source>
</evidence>
<feature type="compositionally biased region" description="Basic and acidic residues" evidence="1">
    <location>
        <begin position="33"/>
        <end position="64"/>
    </location>
</feature>
<dbReference type="RefSeq" id="WP_140469334.1">
    <property type="nucleotide sequence ID" value="NZ_RCYZ01000011.1"/>
</dbReference>
<feature type="region of interest" description="Disordered" evidence="1">
    <location>
        <begin position="22"/>
        <end position="73"/>
    </location>
</feature>
<protein>
    <submittedName>
        <fullName evidence="3">Uncharacterized protein</fullName>
    </submittedName>
</protein>
<feature type="chain" id="PRO_5021472373" evidence="2">
    <location>
        <begin position="23"/>
        <end position="73"/>
    </location>
</feature>
<comment type="caution">
    <text evidence="3">The sequence shown here is derived from an EMBL/GenBank/DDBJ whole genome shotgun (WGS) entry which is preliminary data.</text>
</comment>
<organism evidence="3 4">
    <name type="scientific">Hymenobacter nivis</name>
    <dbReference type="NCBI Taxonomy" id="1850093"/>
    <lineage>
        <taxon>Bacteria</taxon>
        <taxon>Pseudomonadati</taxon>
        <taxon>Bacteroidota</taxon>
        <taxon>Cytophagia</taxon>
        <taxon>Cytophagales</taxon>
        <taxon>Hymenobacteraceae</taxon>
        <taxon>Hymenobacter</taxon>
    </lineage>
</organism>
<evidence type="ECO:0000313" key="4">
    <source>
        <dbReference type="Proteomes" id="UP000317646"/>
    </source>
</evidence>
<dbReference type="Proteomes" id="UP000317646">
    <property type="component" value="Unassembled WGS sequence"/>
</dbReference>
<keyword evidence="2" id="KW-0732">Signal</keyword>
<gene>
    <name evidence="3" type="ORF">EAH73_20580</name>
</gene>
<dbReference type="AlphaFoldDB" id="A0A502GFQ6"/>
<dbReference type="EMBL" id="RCYZ01000011">
    <property type="protein sequence ID" value="TPG60959.1"/>
    <property type="molecule type" value="Genomic_DNA"/>
</dbReference>
<accession>A0A502GFQ6</accession>
<name>A0A502GFQ6_9BACT</name>